<reference evidence="2 3" key="1">
    <citation type="submission" date="2011-09" db="EMBL/GenBank/DDBJ databases">
        <authorList>
            <consortium name="US DOE Joint Genome Institute (JGI-PGF)"/>
            <person name="Lucas S."/>
            <person name="Han J."/>
            <person name="Lapidus A."/>
            <person name="Cheng J.-F."/>
            <person name="Goodwin L."/>
            <person name="Pitluck S."/>
            <person name="Peters L."/>
            <person name="Land M.L."/>
            <person name="Hauser L."/>
            <person name="Orellana R."/>
            <person name="Lovley D."/>
            <person name="Woyke T.J."/>
        </authorList>
    </citation>
    <scope>NUCLEOTIDE SEQUENCE [LARGE SCALE GENOMIC DNA]</scope>
    <source>
        <strain evidence="2 3">2ac9</strain>
    </source>
</reference>
<dbReference type="HOGENOM" id="CLU_2878559_0_0_7"/>
<accession>I5B6W0</accession>
<dbReference type="STRING" id="879212.DespoDRAFT_03457"/>
<feature type="compositionally biased region" description="Basic and acidic residues" evidence="1">
    <location>
        <begin position="20"/>
        <end position="33"/>
    </location>
</feature>
<protein>
    <submittedName>
        <fullName evidence="2">Uncharacterized protein</fullName>
    </submittedName>
</protein>
<name>I5B6W0_9BACT</name>
<reference evidence="2 3" key="2">
    <citation type="submission" date="2012-02" db="EMBL/GenBank/DDBJ databases">
        <title>Improved High-Quality Draft sequence of Desulfobacter postgatei 2ac9.</title>
        <authorList>
            <consortium name="US DOE Joint Genome Institute"/>
            <person name="Lucas S."/>
            <person name="Han J."/>
            <person name="Lapidus A."/>
            <person name="Cheng J.-F."/>
            <person name="Goodwin L."/>
            <person name="Pitluck S."/>
            <person name="Peters L."/>
            <person name="Ovchinnikova G."/>
            <person name="Held B."/>
            <person name="Detter J.C."/>
            <person name="Han C."/>
            <person name="Tapia R."/>
            <person name="Land M."/>
            <person name="Hauser L."/>
            <person name="Kyrpides N."/>
            <person name="Ivanova N."/>
            <person name="Pagani I."/>
            <person name="Orellana R."/>
            <person name="Lovley D."/>
            <person name="Woyke T."/>
        </authorList>
    </citation>
    <scope>NUCLEOTIDE SEQUENCE [LARGE SCALE GENOMIC DNA]</scope>
    <source>
        <strain evidence="2 3">2ac9</strain>
    </source>
</reference>
<sequence>MTFNEMNTIENALRNHLCGRQKDEDGRRHEVREQSLPYGSSFHLPKNVDYGNVNNIHKLRHGY</sequence>
<keyword evidence="3" id="KW-1185">Reference proteome</keyword>
<organism evidence="2 3">
    <name type="scientific">Desulfobacter postgatei 2ac9</name>
    <dbReference type="NCBI Taxonomy" id="879212"/>
    <lineage>
        <taxon>Bacteria</taxon>
        <taxon>Pseudomonadati</taxon>
        <taxon>Thermodesulfobacteriota</taxon>
        <taxon>Desulfobacteria</taxon>
        <taxon>Desulfobacterales</taxon>
        <taxon>Desulfobacteraceae</taxon>
        <taxon>Desulfobacter</taxon>
    </lineage>
</organism>
<proteinExistence type="predicted"/>
<feature type="region of interest" description="Disordered" evidence="1">
    <location>
        <begin position="16"/>
        <end position="40"/>
    </location>
</feature>
<gene>
    <name evidence="2" type="ORF">DespoDRAFT_03457</name>
</gene>
<dbReference type="EMBL" id="CM001488">
    <property type="protein sequence ID" value="EIM65223.1"/>
    <property type="molecule type" value="Genomic_DNA"/>
</dbReference>
<dbReference type="Proteomes" id="UP000005778">
    <property type="component" value="Chromosome"/>
</dbReference>
<evidence type="ECO:0000313" key="3">
    <source>
        <dbReference type="Proteomes" id="UP000005778"/>
    </source>
</evidence>
<evidence type="ECO:0000313" key="2">
    <source>
        <dbReference type="EMBL" id="EIM65223.1"/>
    </source>
</evidence>
<evidence type="ECO:0000256" key="1">
    <source>
        <dbReference type="SAM" id="MobiDB-lite"/>
    </source>
</evidence>
<dbReference type="AlphaFoldDB" id="I5B6W0"/>